<dbReference type="PANTHER" id="PTHR33325">
    <property type="entry name" value="ZINC FINGER, CCHC-TYPE-RELATED"/>
    <property type="match status" value="1"/>
</dbReference>
<dbReference type="GO" id="GO:0008270">
    <property type="term" value="F:zinc ion binding"/>
    <property type="evidence" value="ECO:0007669"/>
    <property type="project" value="UniProtKB-KW"/>
</dbReference>
<feature type="non-terminal residue" evidence="4">
    <location>
        <position position="1"/>
    </location>
</feature>
<protein>
    <recommendedName>
        <fullName evidence="3">CCHC-type domain-containing protein</fullName>
    </recommendedName>
</protein>
<dbReference type="EMBL" id="BDDD01000472">
    <property type="protein sequence ID" value="GAV66358.1"/>
    <property type="molecule type" value="Genomic_DNA"/>
</dbReference>
<feature type="compositionally biased region" description="Polar residues" evidence="2">
    <location>
        <begin position="44"/>
        <end position="57"/>
    </location>
</feature>
<dbReference type="InterPro" id="IPR001878">
    <property type="entry name" value="Znf_CCHC"/>
</dbReference>
<name>A0A1Q3BEI5_CEPFO</name>
<evidence type="ECO:0000259" key="3">
    <source>
        <dbReference type="PROSITE" id="PS50158"/>
    </source>
</evidence>
<gene>
    <name evidence="4" type="ORF">CFOL_v3_09868</name>
</gene>
<evidence type="ECO:0000256" key="2">
    <source>
        <dbReference type="SAM" id="MobiDB-lite"/>
    </source>
</evidence>
<evidence type="ECO:0000313" key="5">
    <source>
        <dbReference type="Proteomes" id="UP000187406"/>
    </source>
</evidence>
<comment type="caution">
    <text evidence="4">The sequence shown here is derived from an EMBL/GenBank/DDBJ whole genome shotgun (WGS) entry which is preliminary data.</text>
</comment>
<dbReference type="GO" id="GO:0003676">
    <property type="term" value="F:nucleic acid binding"/>
    <property type="evidence" value="ECO:0007669"/>
    <property type="project" value="InterPro"/>
</dbReference>
<reference evidence="5" key="1">
    <citation type="submission" date="2016-04" db="EMBL/GenBank/DDBJ databases">
        <title>Cephalotus genome sequencing.</title>
        <authorList>
            <person name="Fukushima K."/>
            <person name="Hasebe M."/>
            <person name="Fang X."/>
        </authorList>
    </citation>
    <scope>NUCLEOTIDE SEQUENCE [LARGE SCALE GENOMIC DNA]</scope>
    <source>
        <strain evidence="5">cv. St1</strain>
    </source>
</reference>
<dbReference type="PANTHER" id="PTHR33325:SF11">
    <property type="entry name" value="COLD SHOCK DOMAIN-CONTAINING PROTEIN 4-LIKE"/>
    <property type="match status" value="1"/>
</dbReference>
<dbReference type="AlphaFoldDB" id="A0A1Q3BEI5"/>
<accession>A0A1Q3BEI5</accession>
<keyword evidence="5" id="KW-1185">Reference proteome</keyword>
<organism evidence="4 5">
    <name type="scientific">Cephalotus follicularis</name>
    <name type="common">Albany pitcher plant</name>
    <dbReference type="NCBI Taxonomy" id="3775"/>
    <lineage>
        <taxon>Eukaryota</taxon>
        <taxon>Viridiplantae</taxon>
        <taxon>Streptophyta</taxon>
        <taxon>Embryophyta</taxon>
        <taxon>Tracheophyta</taxon>
        <taxon>Spermatophyta</taxon>
        <taxon>Magnoliopsida</taxon>
        <taxon>eudicotyledons</taxon>
        <taxon>Gunneridae</taxon>
        <taxon>Pentapetalae</taxon>
        <taxon>rosids</taxon>
        <taxon>fabids</taxon>
        <taxon>Oxalidales</taxon>
        <taxon>Cephalotaceae</taxon>
        <taxon>Cephalotus</taxon>
    </lineage>
</organism>
<dbReference type="OrthoDB" id="1737440at2759"/>
<feature type="domain" description="CCHC-type" evidence="3">
    <location>
        <begin position="60"/>
        <end position="74"/>
    </location>
</feature>
<feature type="compositionally biased region" description="Basic residues" evidence="2">
    <location>
        <begin position="28"/>
        <end position="41"/>
    </location>
</feature>
<keyword evidence="1" id="KW-0862">Zinc</keyword>
<dbReference type="PROSITE" id="PS50158">
    <property type="entry name" value="ZF_CCHC"/>
    <property type="match status" value="1"/>
</dbReference>
<dbReference type="Gene3D" id="4.10.60.10">
    <property type="entry name" value="Zinc finger, CCHC-type"/>
    <property type="match status" value="1"/>
</dbReference>
<evidence type="ECO:0000313" key="4">
    <source>
        <dbReference type="EMBL" id="GAV66358.1"/>
    </source>
</evidence>
<dbReference type="Proteomes" id="UP000187406">
    <property type="component" value="Unassembled WGS sequence"/>
</dbReference>
<feature type="region of interest" description="Disordered" evidence="2">
    <location>
        <begin position="1"/>
        <end position="58"/>
    </location>
</feature>
<evidence type="ECO:0000256" key="1">
    <source>
        <dbReference type="PROSITE-ProRule" id="PRU00047"/>
    </source>
</evidence>
<sequence length="98" mass="11207">NNELLLQNHDSRPTGSAYLPEVNATSSHFRRRGRGQQRQKWRNPGQSSNAGQAQSKKGNCHRCGMEGHWCRACRTAKHWVDLYQASLNEKGKQIETNF</sequence>
<dbReference type="InParanoid" id="A0A1Q3BEI5"/>
<feature type="non-terminal residue" evidence="4">
    <location>
        <position position="98"/>
    </location>
</feature>
<keyword evidence="1" id="KW-0479">Metal-binding</keyword>
<proteinExistence type="predicted"/>
<keyword evidence="1" id="KW-0863">Zinc-finger</keyword>